<name>A0A183CML3_GLOPA</name>
<protein>
    <submittedName>
        <fullName evidence="2">Ovule protein</fullName>
    </submittedName>
</protein>
<sequence length="130" mass="15089">MCNFNIFQIAAYYPNVCYLRDKRRVFTLEQATALISNMSTCVPLSRNDSFDFLSPLFVFSEKLRTSCISCKQASMVSPRITSYNVCYTKLLRFSNQQRFLVLPLHSQLTAREQHRVFEHVPDGVRKVTGH</sequence>
<dbReference type="Proteomes" id="UP000050741">
    <property type="component" value="Unassembled WGS sequence"/>
</dbReference>
<reference evidence="1" key="1">
    <citation type="submission" date="2013-12" db="EMBL/GenBank/DDBJ databases">
        <authorList>
            <person name="Aslett M."/>
        </authorList>
    </citation>
    <scope>NUCLEOTIDE SEQUENCE [LARGE SCALE GENOMIC DNA]</scope>
    <source>
        <strain evidence="1">Lindley</strain>
    </source>
</reference>
<organism evidence="1 2">
    <name type="scientific">Globodera pallida</name>
    <name type="common">Potato cyst nematode worm</name>
    <name type="synonym">Heterodera pallida</name>
    <dbReference type="NCBI Taxonomy" id="36090"/>
    <lineage>
        <taxon>Eukaryota</taxon>
        <taxon>Metazoa</taxon>
        <taxon>Ecdysozoa</taxon>
        <taxon>Nematoda</taxon>
        <taxon>Chromadorea</taxon>
        <taxon>Rhabditida</taxon>
        <taxon>Tylenchina</taxon>
        <taxon>Tylenchomorpha</taxon>
        <taxon>Tylenchoidea</taxon>
        <taxon>Heteroderidae</taxon>
        <taxon>Heteroderinae</taxon>
        <taxon>Globodera</taxon>
    </lineage>
</organism>
<reference evidence="2" key="3">
    <citation type="submission" date="2016-06" db="UniProtKB">
        <authorList>
            <consortium name="WormBaseParasite"/>
        </authorList>
    </citation>
    <scope>IDENTIFICATION</scope>
</reference>
<dbReference type="AlphaFoldDB" id="A0A183CML3"/>
<proteinExistence type="predicted"/>
<evidence type="ECO:0000313" key="1">
    <source>
        <dbReference type="Proteomes" id="UP000050741"/>
    </source>
</evidence>
<dbReference type="Gene3D" id="3.40.50.300">
    <property type="entry name" value="P-loop containing nucleotide triphosphate hydrolases"/>
    <property type="match status" value="1"/>
</dbReference>
<accession>A0A183CML3</accession>
<keyword evidence="1" id="KW-1185">Reference proteome</keyword>
<dbReference type="InterPro" id="IPR027417">
    <property type="entry name" value="P-loop_NTPase"/>
</dbReference>
<reference evidence="1" key="2">
    <citation type="submission" date="2014-05" db="EMBL/GenBank/DDBJ databases">
        <title>The genome and life-stage specific transcriptomes of Globodera pallida elucidate key aspects of plant parasitism by a cyst nematode.</title>
        <authorList>
            <person name="Cotton J.A."/>
            <person name="Lilley C.J."/>
            <person name="Jones L.M."/>
            <person name="Kikuchi T."/>
            <person name="Reid A.J."/>
            <person name="Thorpe P."/>
            <person name="Tsai I.J."/>
            <person name="Beasley H."/>
            <person name="Blok V."/>
            <person name="Cock P.J.A."/>
            <person name="Van den Akker S.E."/>
            <person name="Holroyd N."/>
            <person name="Hunt M."/>
            <person name="Mantelin S."/>
            <person name="Naghra H."/>
            <person name="Pain A."/>
            <person name="Palomares-Rius J.E."/>
            <person name="Zarowiecki M."/>
            <person name="Berriman M."/>
            <person name="Jones J.T."/>
            <person name="Urwin P.E."/>
        </authorList>
    </citation>
    <scope>NUCLEOTIDE SEQUENCE [LARGE SCALE GENOMIC DNA]</scope>
    <source>
        <strain evidence="1">Lindley</strain>
    </source>
</reference>
<evidence type="ECO:0000313" key="2">
    <source>
        <dbReference type="WBParaSite" id="GPLIN_001411900"/>
    </source>
</evidence>
<dbReference type="WBParaSite" id="GPLIN_001411900">
    <property type="protein sequence ID" value="GPLIN_001411900"/>
    <property type="gene ID" value="GPLIN_001411900"/>
</dbReference>